<comment type="caution">
    <text evidence="10">The sequence shown here is derived from an EMBL/GenBank/DDBJ whole genome shotgun (WGS) entry which is preliminary data.</text>
</comment>
<dbReference type="Proteomes" id="UP000634206">
    <property type="component" value="Unassembled WGS sequence"/>
</dbReference>
<evidence type="ECO:0000256" key="7">
    <source>
        <dbReference type="SAM" id="SignalP"/>
    </source>
</evidence>
<feature type="transmembrane region" description="Helical" evidence="6">
    <location>
        <begin position="361"/>
        <end position="382"/>
    </location>
</feature>
<dbReference type="EMBL" id="JAENIG010000008">
    <property type="protein sequence ID" value="MBK1855807.1"/>
    <property type="molecule type" value="Genomic_DNA"/>
</dbReference>
<dbReference type="GO" id="GO:0045454">
    <property type="term" value="P:cell redox homeostasis"/>
    <property type="evidence" value="ECO:0007669"/>
    <property type="project" value="TreeGrafter"/>
</dbReference>
<dbReference type="RefSeq" id="WP_309490419.1">
    <property type="nucleotide sequence ID" value="NZ_JAENIG010000008.1"/>
</dbReference>
<proteinExistence type="predicted"/>
<evidence type="ECO:0000313" key="10">
    <source>
        <dbReference type="EMBL" id="MBK1855807.1"/>
    </source>
</evidence>
<dbReference type="PANTHER" id="PTHR32234">
    <property type="entry name" value="THIOL:DISULFIDE INTERCHANGE PROTEIN DSBD"/>
    <property type="match status" value="1"/>
</dbReference>
<keyword evidence="5 6" id="KW-0472">Membrane</keyword>
<dbReference type="GO" id="GO:0017004">
    <property type="term" value="P:cytochrome complex assembly"/>
    <property type="evidence" value="ECO:0007669"/>
    <property type="project" value="UniProtKB-KW"/>
</dbReference>
<dbReference type="CDD" id="cd02953">
    <property type="entry name" value="DsbDgamma"/>
    <property type="match status" value="1"/>
</dbReference>
<dbReference type="InterPro" id="IPR028250">
    <property type="entry name" value="DsbDN"/>
</dbReference>
<feature type="domain" description="Cytochrome C biogenesis protein transmembrane" evidence="8">
    <location>
        <begin position="317"/>
        <end position="533"/>
    </location>
</feature>
<feature type="signal peptide" evidence="7">
    <location>
        <begin position="1"/>
        <end position="21"/>
    </location>
</feature>
<dbReference type="AlphaFoldDB" id="A0AAE2V8M9"/>
<dbReference type="GO" id="GO:0015035">
    <property type="term" value="F:protein-disulfide reductase activity"/>
    <property type="evidence" value="ECO:0007669"/>
    <property type="project" value="TreeGrafter"/>
</dbReference>
<sequence>MKRHLFYFLATALASLSILHAQFDPLAEEGGMGGGGQQQSTVSLLSSHSSIAPGEPFTVALKLDIAEGWHAYYINPGLIGKHMDLKWDLPEGFKAGDIEWQTPHIAKMFGMNTYGYSGTSYFPVTITPPADLETGKTIELKLKARWQICDDDSCVDEPNEGEYGDYSTSVNTAAEAVANAAAASDFTAIAKHAPQTSDEWAFSASDNGETITLRFTPPSSITLKEGEVYLFDRDGQADAQAEQKLTQDGDSYLLTVGRFKGNDFNVDPGPELDKLTGILSINDGAQSFAIDAEFGADAAAGAGKTLESASAGKLLGVMGGMLLGGLILNLMPCVFPVIGLKIMGFAQQAGEEKSKIVMHGLTFTAGVLISFWALSGLLLSLRNAALSGSGKEVGWGYQLQDPYVVVVLLLLMFIMALNMFGVFEIGTKATGVGGELQNKKGLSGSFFSGVLATVVATPCSAPFLGAAIGTAFALPSFQFMLAFTAMAVGLALPYLVLSMFPQLVEKLPRPGPWMESFKQGMSFLLFATAGYLLWVYVGQTGLPFMLNLILGLSSIAVGVWIYGRWNMPFKPARTRIIAKLLALFFVVGGTLSCLPPEKSTIEWQAWSEEKEEQLIAEGTPVFIDFTAQWCVTCQVNKKRAYPEEVAAMFKEYGIVALKGDKTNPNPEIEKALQKLGRTAIPVNVLYVPGKDEPIITPEVLSASYMKELISENLQKAE</sequence>
<evidence type="ECO:0000256" key="6">
    <source>
        <dbReference type="SAM" id="Phobius"/>
    </source>
</evidence>
<dbReference type="SUPFAM" id="SSF52833">
    <property type="entry name" value="Thioredoxin-like"/>
    <property type="match status" value="1"/>
</dbReference>
<feature type="transmembrane region" description="Helical" evidence="6">
    <location>
        <begin position="574"/>
        <end position="591"/>
    </location>
</feature>
<dbReference type="InterPro" id="IPR035671">
    <property type="entry name" value="DsbD_gamma"/>
</dbReference>
<evidence type="ECO:0000259" key="8">
    <source>
        <dbReference type="Pfam" id="PF02683"/>
    </source>
</evidence>
<dbReference type="Pfam" id="PF11412">
    <property type="entry name" value="DsbD_N"/>
    <property type="match status" value="1"/>
</dbReference>
<dbReference type="GO" id="GO:0016020">
    <property type="term" value="C:membrane"/>
    <property type="evidence" value="ECO:0007669"/>
    <property type="project" value="UniProtKB-SubCell"/>
</dbReference>
<feature type="transmembrane region" description="Helical" evidence="6">
    <location>
        <begin position="402"/>
        <end position="425"/>
    </location>
</feature>
<dbReference type="PANTHER" id="PTHR32234:SF3">
    <property type="entry name" value="SUPPRESSION OF COPPER SENSITIVITY PROTEIN"/>
    <property type="match status" value="1"/>
</dbReference>
<feature type="transmembrane region" description="Helical" evidence="6">
    <location>
        <begin position="314"/>
        <end position="340"/>
    </location>
</feature>
<dbReference type="Pfam" id="PF02683">
    <property type="entry name" value="DsbD_TM"/>
    <property type="match status" value="1"/>
</dbReference>
<protein>
    <submittedName>
        <fullName evidence="10">Thioredoxin family protein</fullName>
    </submittedName>
</protein>
<organism evidence="10 11">
    <name type="scientific">Oceaniferula flava</name>
    <dbReference type="NCBI Taxonomy" id="2800421"/>
    <lineage>
        <taxon>Bacteria</taxon>
        <taxon>Pseudomonadati</taxon>
        <taxon>Verrucomicrobiota</taxon>
        <taxon>Verrucomicrobiia</taxon>
        <taxon>Verrucomicrobiales</taxon>
        <taxon>Verrucomicrobiaceae</taxon>
        <taxon>Oceaniferula</taxon>
    </lineage>
</organism>
<evidence type="ECO:0000256" key="2">
    <source>
        <dbReference type="ARBA" id="ARBA00022692"/>
    </source>
</evidence>
<feature type="chain" id="PRO_5042021244" evidence="7">
    <location>
        <begin position="22"/>
        <end position="717"/>
    </location>
</feature>
<keyword evidence="11" id="KW-1185">Reference proteome</keyword>
<evidence type="ECO:0000256" key="4">
    <source>
        <dbReference type="ARBA" id="ARBA00022989"/>
    </source>
</evidence>
<evidence type="ECO:0000256" key="3">
    <source>
        <dbReference type="ARBA" id="ARBA00022748"/>
    </source>
</evidence>
<dbReference type="InterPro" id="IPR003834">
    <property type="entry name" value="Cyt_c_assmbl_TM_dom"/>
</dbReference>
<dbReference type="InterPro" id="IPR036249">
    <property type="entry name" value="Thioredoxin-like_sf"/>
</dbReference>
<keyword evidence="4 6" id="KW-1133">Transmembrane helix</keyword>
<dbReference type="Pfam" id="PF13899">
    <property type="entry name" value="Thioredoxin_7"/>
    <property type="match status" value="1"/>
</dbReference>
<reference evidence="10" key="1">
    <citation type="submission" date="2021-01" db="EMBL/GenBank/DDBJ databases">
        <title>Modified the classification status of verrucomicrobia.</title>
        <authorList>
            <person name="Feng X."/>
        </authorList>
    </citation>
    <scope>NUCLEOTIDE SEQUENCE</scope>
    <source>
        <strain evidence="10">5K15</strain>
    </source>
</reference>
<feature type="transmembrane region" description="Helical" evidence="6">
    <location>
        <begin position="446"/>
        <end position="473"/>
    </location>
</feature>
<name>A0AAE2V8M9_9BACT</name>
<dbReference type="Gene3D" id="3.40.30.10">
    <property type="entry name" value="Glutaredoxin"/>
    <property type="match status" value="1"/>
</dbReference>
<accession>A0AAE2V8M9</accession>
<evidence type="ECO:0000256" key="1">
    <source>
        <dbReference type="ARBA" id="ARBA00004141"/>
    </source>
</evidence>
<feature type="transmembrane region" description="Helical" evidence="6">
    <location>
        <begin position="544"/>
        <end position="562"/>
    </location>
</feature>
<comment type="subcellular location">
    <subcellularLocation>
        <location evidence="1">Membrane</location>
        <topology evidence="1">Multi-pass membrane protein</topology>
    </subcellularLocation>
</comment>
<keyword evidence="2 6" id="KW-0812">Transmembrane</keyword>
<evidence type="ECO:0000313" key="11">
    <source>
        <dbReference type="Proteomes" id="UP000634206"/>
    </source>
</evidence>
<keyword evidence="7" id="KW-0732">Signal</keyword>
<feature type="transmembrane region" description="Helical" evidence="6">
    <location>
        <begin position="521"/>
        <end position="538"/>
    </location>
</feature>
<feature type="domain" description="Thiol:disulfide interchange protein DsbD N-terminal" evidence="9">
    <location>
        <begin position="51"/>
        <end position="155"/>
    </location>
</feature>
<keyword evidence="3" id="KW-0201">Cytochrome c-type biogenesis</keyword>
<feature type="transmembrane region" description="Helical" evidence="6">
    <location>
        <begin position="479"/>
        <end position="500"/>
    </location>
</feature>
<evidence type="ECO:0000256" key="5">
    <source>
        <dbReference type="ARBA" id="ARBA00023136"/>
    </source>
</evidence>
<evidence type="ECO:0000259" key="9">
    <source>
        <dbReference type="Pfam" id="PF11412"/>
    </source>
</evidence>
<gene>
    <name evidence="10" type="ORF">JIN83_12615</name>
</gene>